<feature type="disulfide bond" evidence="10">
    <location>
        <begin position="738"/>
        <end position="747"/>
    </location>
</feature>
<dbReference type="OrthoDB" id="6162345at2759"/>
<dbReference type="InterPro" id="IPR020067">
    <property type="entry name" value="Frizzled_dom"/>
</dbReference>
<feature type="disulfide bond" evidence="12">
    <location>
        <begin position="507"/>
        <end position="519"/>
    </location>
</feature>
<comment type="subcellular location">
    <subcellularLocation>
        <location evidence="1">Cell membrane</location>
        <topology evidence="1">Single-pass type II membrane protein</topology>
    </subcellularLocation>
</comment>
<feature type="disulfide bond" evidence="11">
    <location>
        <begin position="456"/>
        <end position="497"/>
    </location>
</feature>
<keyword evidence="8" id="KW-0675">Receptor</keyword>
<keyword evidence="3" id="KW-0677">Repeat</keyword>
<dbReference type="PANTHER" id="PTHR22722">
    <property type="entry name" value="LOW-DENSITY LIPOPROTEIN RECEPTOR-RELATED PROTEIN 2-RELATED"/>
    <property type="match status" value="1"/>
</dbReference>
<accession>A0A7J7J0Y1</accession>
<feature type="disulfide bond" evidence="12">
    <location>
        <begin position="33"/>
        <end position="45"/>
    </location>
</feature>
<dbReference type="GO" id="GO:0042562">
    <property type="term" value="F:hormone binding"/>
    <property type="evidence" value="ECO:0007669"/>
    <property type="project" value="TreeGrafter"/>
</dbReference>
<dbReference type="SMART" id="SM00192">
    <property type="entry name" value="LDLa"/>
    <property type="match status" value="13"/>
</dbReference>
<dbReference type="PROSITE" id="PS50068">
    <property type="entry name" value="LDLRA_2"/>
    <property type="match status" value="13"/>
</dbReference>
<evidence type="ECO:0000256" key="6">
    <source>
        <dbReference type="ARBA" id="ARBA00023136"/>
    </source>
</evidence>
<feature type="disulfide bond" evidence="12">
    <location>
        <begin position="514"/>
        <end position="532"/>
    </location>
</feature>
<dbReference type="Pfam" id="PF01392">
    <property type="entry name" value="Fz"/>
    <property type="match status" value="3"/>
</dbReference>
<reference evidence="16" key="1">
    <citation type="submission" date="2020-06" db="EMBL/GenBank/DDBJ databases">
        <title>Draft genome of Bugula neritina, a colonial animal packing powerful symbionts and potential medicines.</title>
        <authorList>
            <person name="Rayko M."/>
        </authorList>
    </citation>
    <scope>NUCLEOTIDE SEQUENCE [LARGE SCALE GENOMIC DNA]</scope>
    <source>
        <strain evidence="16">Kwan_BN1</strain>
    </source>
</reference>
<gene>
    <name evidence="16" type="ORF">EB796_021869</name>
</gene>
<dbReference type="PROSITE" id="PS01186">
    <property type="entry name" value="EGF_2"/>
    <property type="match status" value="1"/>
</dbReference>
<feature type="disulfide bond" evidence="12">
    <location>
        <begin position="1164"/>
        <end position="1179"/>
    </location>
</feature>
<dbReference type="InterPro" id="IPR036790">
    <property type="entry name" value="Frizzled_dom_sf"/>
</dbReference>
<sequence length="1248" mass="138456">MLLRLFLSQVAHVIVPEVLLCVVVACHITTAACRGNEFNCGNGHCVPSAFVCNGYRDCPLLPGEHDSSPPKDEMHCICDDDEVKCASGFGCYRKDWECDGEKDCEDGSDEGYALCRNVTHCDESMFQCEQGRCINKDWVCDGHWDCPDFTDERKCNDLPSSCMGNSTCHAGVNRYTGKACIPEKWRCDNAKDCTDGSDEEDCPSPCEVLRCHRGGTCVPDPGSIDGFRCDCPPNTGGSRCQKLFSLHAVKCDTNVLVPRCAEVLEPYYNYTRSSMEMQLFFDSTVPEDVFVRLNECAPKVASLVLCGTNFPGCQPSSGLPILPCQHTCLELLHKCAGGEAATHLDHFDCTQFPDKSVYPDAVCLSSSSEFLTEPLHPVNKPRCERVKHPFCSSLYNYTVLPNLVEQVSQAEASVYLDIFSRIHSEHALCHDSMQLFACSFLAPECQERRDEPMLPCMELCQEVEANCSYELSAIGFPIILQCDEMPKYNNNASNPNCIMTREPLPACEPDSFRCTSGACIPKEKKCDRTPDCLDWSDEVQCPIGHCLENEMSCGAFGACVSLAWKCDGHSDCPNGADEKDCPEVCNSNLHKCNDNKTCITHTQLCDTVPDCPGGDDEQNCGGGCEADEFRCHSGKCIPENYVCDRYTDCNSGEDEADCNDPDDTCPDGFFKCLNGVNIFIPSISCLLPHWKCDGEEDCSDGSDEWDCPSSNITFCLRDPCQNGGTCRLMSHDQTVCLCPFGFSGTHCQNHDLPEYSCDYRLAENSTCRSYLPYTKTSASPHIQGLMNISTESLLAHLNDSECYDMAMMFVCAIRYPTCQEQSGFPLFPCRHICHTFKSRCNHVIIGEEQRDLMNLHCETFVQESNPSFTCLNSSTSLPAHKPAIALPDHHCEALNNSVCAALNLGYTSVSFPNLLHQTTQAEASYLVHMLNQLHSTSECRNRMTALACALNFPKCSDDKTPLPPCREECEVAMTECSFFFDHYHFTLPIDCKDFPLSSDSDSNTCLKLPQVNTTADVCNTGTHLCPFSGECVPEVKWCDTEVDCLDAVDEQFCEMKECHAYTVKCNGSYTECIPPHWVCDSFADCPDGTDEAHCYVDTTKCRENEFKCNTHSIIGSPCIPVAWKCDGQIDCLGGEHEDEQNCVCTDDQFACKDSKGCITHDWVCDFIADCDDKSDEFNCSSTTPQTFSTTYSSQAWPSTLSTWPTLPAEWWSGWNSFWAAIFPNFETNSTAPASTTPSYTTQTVKQDG</sequence>
<dbReference type="AlphaFoldDB" id="A0A7J7J0Y1"/>
<evidence type="ECO:0000256" key="11">
    <source>
        <dbReference type="PROSITE-ProRule" id="PRU00090"/>
    </source>
</evidence>
<dbReference type="SMART" id="SM00063">
    <property type="entry name" value="FRI"/>
    <property type="match status" value="2"/>
</dbReference>
<dbReference type="InterPro" id="IPR051221">
    <property type="entry name" value="LDLR-related"/>
</dbReference>
<dbReference type="PRINTS" id="PR00261">
    <property type="entry name" value="LDLRECEPTOR"/>
</dbReference>
<dbReference type="GO" id="GO:0043235">
    <property type="term" value="C:receptor complex"/>
    <property type="evidence" value="ECO:0007669"/>
    <property type="project" value="TreeGrafter"/>
</dbReference>
<feature type="disulfide bond" evidence="11">
    <location>
        <begin position="833"/>
        <end position="857"/>
    </location>
</feature>
<dbReference type="PROSITE" id="PS51257">
    <property type="entry name" value="PROKAR_LIPOPROTEIN"/>
    <property type="match status" value="1"/>
</dbReference>
<feature type="disulfide bond" evidence="12">
    <location>
        <begin position="526"/>
        <end position="541"/>
    </location>
</feature>
<dbReference type="Gene3D" id="1.10.2000.10">
    <property type="entry name" value="Frizzled cysteine-rich domain"/>
    <property type="match status" value="4"/>
</dbReference>
<keyword evidence="17" id="KW-1185">Reference proteome</keyword>
<dbReference type="EMBL" id="VXIV02003210">
    <property type="protein sequence ID" value="KAF6019830.1"/>
    <property type="molecule type" value="Genomic_DNA"/>
</dbReference>
<evidence type="ECO:0000256" key="8">
    <source>
        <dbReference type="ARBA" id="ARBA00023170"/>
    </source>
</evidence>
<organism evidence="16 17">
    <name type="scientific">Bugula neritina</name>
    <name type="common">Brown bryozoan</name>
    <name type="synonym">Sertularia neritina</name>
    <dbReference type="NCBI Taxonomy" id="10212"/>
    <lineage>
        <taxon>Eukaryota</taxon>
        <taxon>Metazoa</taxon>
        <taxon>Spiralia</taxon>
        <taxon>Lophotrochozoa</taxon>
        <taxon>Bryozoa</taxon>
        <taxon>Gymnolaemata</taxon>
        <taxon>Cheilostomatida</taxon>
        <taxon>Flustrina</taxon>
        <taxon>Buguloidea</taxon>
        <taxon>Bugulidae</taxon>
        <taxon>Bugula</taxon>
    </lineage>
</organism>
<feature type="disulfide bond" evidence="12">
    <location>
        <begin position="631"/>
        <end position="649"/>
    </location>
</feature>
<keyword evidence="2" id="KW-0812">Transmembrane</keyword>
<evidence type="ECO:0000256" key="1">
    <source>
        <dbReference type="ARBA" id="ARBA00004401"/>
    </source>
</evidence>
<evidence type="ECO:0000313" key="17">
    <source>
        <dbReference type="Proteomes" id="UP000593567"/>
    </source>
</evidence>
<dbReference type="CDD" id="cd00112">
    <property type="entry name" value="LDLa"/>
    <property type="match status" value="12"/>
</dbReference>
<dbReference type="SUPFAM" id="SSF57424">
    <property type="entry name" value="LDL receptor-like module"/>
    <property type="match status" value="13"/>
</dbReference>
<evidence type="ECO:0000256" key="2">
    <source>
        <dbReference type="ARBA" id="ARBA00022692"/>
    </source>
</evidence>
<dbReference type="PANTHER" id="PTHR22722:SF5">
    <property type="entry name" value="LOW-DENSITY LIPOPROTEIN RECEPTOR-RELATED PROTEIN 1B"/>
    <property type="match status" value="1"/>
</dbReference>
<feature type="disulfide bond" evidence="12">
    <location>
        <begin position="643"/>
        <end position="658"/>
    </location>
</feature>
<feature type="disulfide bond" evidence="12">
    <location>
        <begin position="1079"/>
        <end position="1094"/>
    </location>
</feature>
<dbReference type="PROSITE" id="PS01209">
    <property type="entry name" value="LDLRA_1"/>
    <property type="match status" value="6"/>
</dbReference>
<feature type="domain" description="EGF-like" evidence="14">
    <location>
        <begin position="203"/>
        <end position="241"/>
    </location>
</feature>
<feature type="signal peptide" evidence="13">
    <location>
        <begin position="1"/>
        <end position="25"/>
    </location>
</feature>
<dbReference type="SMART" id="SM00181">
    <property type="entry name" value="EGF"/>
    <property type="match status" value="3"/>
</dbReference>
<feature type="disulfide bond" evidence="11">
    <location>
        <begin position="829"/>
        <end position="870"/>
    </location>
</feature>
<feature type="domain" description="FZ" evidence="15">
    <location>
        <begin position="378"/>
        <end position="500"/>
    </location>
</feature>
<evidence type="ECO:0000256" key="10">
    <source>
        <dbReference type="PROSITE-ProRule" id="PRU00076"/>
    </source>
</evidence>
<evidence type="ECO:0000256" key="4">
    <source>
        <dbReference type="ARBA" id="ARBA00022968"/>
    </source>
</evidence>
<comment type="caution">
    <text evidence="16">The sequence shown here is derived from an EMBL/GenBank/DDBJ whole genome shotgun (WGS) entry which is preliminary data.</text>
</comment>
<feature type="disulfide bond" evidence="12">
    <location>
        <begin position="128"/>
        <end position="146"/>
    </location>
</feature>
<feature type="chain" id="PRO_5029580675" description="CORIN" evidence="13">
    <location>
        <begin position="26"/>
        <end position="1248"/>
    </location>
</feature>
<dbReference type="SUPFAM" id="SSF57196">
    <property type="entry name" value="EGF/Laminin"/>
    <property type="match status" value="1"/>
</dbReference>
<dbReference type="PROSITE" id="PS50038">
    <property type="entry name" value="FZ"/>
    <property type="match status" value="4"/>
</dbReference>
<keyword evidence="9" id="KW-0325">Glycoprotein</keyword>
<dbReference type="InterPro" id="IPR002172">
    <property type="entry name" value="LDrepeatLR_classA_rpt"/>
</dbReference>
<name>A0A7J7J0Y1_BUGNE</name>
<evidence type="ECO:0008006" key="18">
    <source>
        <dbReference type="Google" id="ProtNLM"/>
    </source>
</evidence>
<dbReference type="Gene3D" id="2.10.25.10">
    <property type="entry name" value="Laminin"/>
    <property type="match status" value="2"/>
</dbReference>
<dbReference type="SUPFAM" id="SSF63501">
    <property type="entry name" value="Frizzled cysteine-rich domain"/>
    <property type="match status" value="4"/>
</dbReference>
<keyword evidence="10" id="KW-0245">EGF-like domain</keyword>
<feature type="disulfide bond" evidence="12">
    <location>
        <begin position="624"/>
        <end position="636"/>
    </location>
</feature>
<keyword evidence="7 10" id="KW-1015">Disulfide bond</keyword>
<dbReference type="Proteomes" id="UP000593567">
    <property type="component" value="Unassembled WGS sequence"/>
</dbReference>
<dbReference type="CDD" id="cd07066">
    <property type="entry name" value="CRD_FZ"/>
    <property type="match status" value="3"/>
</dbReference>
<feature type="disulfide bond" evidence="12">
    <location>
        <begin position="605"/>
        <end position="620"/>
    </location>
</feature>
<feature type="domain" description="FZ" evidence="15">
    <location>
        <begin position="721"/>
        <end position="873"/>
    </location>
</feature>
<feature type="disulfide bond" evidence="12">
    <location>
        <begin position="187"/>
        <end position="202"/>
    </location>
</feature>
<dbReference type="InterPro" id="IPR036055">
    <property type="entry name" value="LDL_receptor-like_sf"/>
</dbReference>
<dbReference type="InterPro" id="IPR023415">
    <property type="entry name" value="LDLR_class-A_CS"/>
</dbReference>
<feature type="disulfide bond" evidence="12">
    <location>
        <begin position="40"/>
        <end position="58"/>
    </location>
</feature>
<evidence type="ECO:0000259" key="14">
    <source>
        <dbReference type="PROSITE" id="PS50026"/>
    </source>
</evidence>
<evidence type="ECO:0000256" key="9">
    <source>
        <dbReference type="ARBA" id="ARBA00023180"/>
    </source>
</evidence>
<proteinExistence type="predicted"/>
<feature type="disulfide bond" evidence="12">
    <location>
        <begin position="140"/>
        <end position="155"/>
    </location>
</feature>
<dbReference type="Pfam" id="PF00057">
    <property type="entry name" value="Ldl_recept_a"/>
    <property type="match status" value="12"/>
</dbReference>
<comment type="caution">
    <text evidence="10">Lacks conserved residue(s) required for the propagation of feature annotation.</text>
</comment>
<protein>
    <recommendedName>
        <fullName evidence="18">CORIN</fullName>
    </recommendedName>
</protein>
<feature type="disulfide bond" evidence="12">
    <location>
        <begin position="566"/>
        <end position="581"/>
    </location>
</feature>
<keyword evidence="13" id="KW-0732">Signal</keyword>
<dbReference type="GO" id="GO:0016324">
    <property type="term" value="C:apical plasma membrane"/>
    <property type="evidence" value="ECO:0007669"/>
    <property type="project" value="TreeGrafter"/>
</dbReference>
<keyword evidence="4" id="KW-0735">Signal-anchor</keyword>
<feature type="disulfide bond" evidence="12">
    <location>
        <begin position="692"/>
        <end position="707"/>
    </location>
</feature>
<keyword evidence="6" id="KW-0472">Membrane</keyword>
<evidence type="ECO:0000256" key="3">
    <source>
        <dbReference type="ARBA" id="ARBA00022737"/>
    </source>
</evidence>
<dbReference type="PROSITE" id="PS50026">
    <property type="entry name" value="EGF_3"/>
    <property type="match status" value="2"/>
</dbReference>
<feature type="disulfide bond" evidence="12">
    <location>
        <begin position="1038"/>
        <end position="1053"/>
    </location>
</feature>
<evidence type="ECO:0000256" key="13">
    <source>
        <dbReference type="SAM" id="SignalP"/>
    </source>
</evidence>
<feature type="domain" description="FZ" evidence="15">
    <location>
        <begin position="886"/>
        <end position="1008"/>
    </location>
</feature>
<evidence type="ECO:0000256" key="7">
    <source>
        <dbReference type="ARBA" id="ARBA00023157"/>
    </source>
</evidence>
<dbReference type="Gene3D" id="4.10.400.10">
    <property type="entry name" value="Low-density Lipoprotein Receptor"/>
    <property type="match status" value="13"/>
</dbReference>
<dbReference type="GO" id="GO:0006898">
    <property type="term" value="P:receptor-mediated endocytosis"/>
    <property type="evidence" value="ECO:0007669"/>
    <property type="project" value="TreeGrafter"/>
</dbReference>
<evidence type="ECO:0000256" key="12">
    <source>
        <dbReference type="PROSITE-ProRule" id="PRU00124"/>
    </source>
</evidence>
<dbReference type="InterPro" id="IPR000742">
    <property type="entry name" value="EGF"/>
</dbReference>
<feature type="disulfide bond" evidence="10">
    <location>
        <begin position="231"/>
        <end position="240"/>
    </location>
</feature>
<evidence type="ECO:0000313" key="16">
    <source>
        <dbReference type="EMBL" id="KAF6019830.1"/>
    </source>
</evidence>
<feature type="disulfide bond" evidence="11">
    <location>
        <begin position="802"/>
        <end position="840"/>
    </location>
</feature>
<keyword evidence="5" id="KW-1133">Transmembrane helix</keyword>
<feature type="disulfide bond" evidence="11">
    <location>
        <begin position="429"/>
        <end position="467"/>
    </location>
</feature>
<dbReference type="PROSITE" id="PS00022">
    <property type="entry name" value="EGF_1"/>
    <property type="match status" value="2"/>
</dbReference>
<feature type="domain" description="EGF-like" evidence="14">
    <location>
        <begin position="711"/>
        <end position="748"/>
    </location>
</feature>
<feature type="domain" description="FZ" evidence="15">
    <location>
        <begin position="235"/>
        <end position="366"/>
    </location>
</feature>
<evidence type="ECO:0000259" key="15">
    <source>
        <dbReference type="PROSITE" id="PS50038"/>
    </source>
</evidence>
<feature type="disulfide bond" evidence="12">
    <location>
        <begin position="121"/>
        <end position="133"/>
    </location>
</feature>
<evidence type="ECO:0000256" key="5">
    <source>
        <dbReference type="ARBA" id="ARBA00022989"/>
    </source>
</evidence>